<evidence type="ECO:0000313" key="1">
    <source>
        <dbReference type="EMBL" id="DAD46226.1"/>
    </source>
</evidence>
<proteinExistence type="predicted"/>
<sequence length="46" mass="5156">MPNYTLLGRECTPCSLADSMQYHHPSQAYLTGSNAKSNLQRKQSVK</sequence>
<comment type="caution">
    <text evidence="1">The sequence shown here is derived from an EMBL/GenBank/DDBJ whole genome shotgun (WGS) entry which is preliminary data.</text>
</comment>
<reference evidence="1 2" key="1">
    <citation type="journal article" date="2020" name="Mol. Biol. Evol.">
        <title>Distinct Expression and Methylation Patterns for Genes with Different Fates following a Single Whole-Genome Duplication in Flowering Plants.</title>
        <authorList>
            <person name="Shi T."/>
            <person name="Rahmani R.S."/>
            <person name="Gugger P.F."/>
            <person name="Wang M."/>
            <person name="Li H."/>
            <person name="Zhang Y."/>
            <person name="Li Z."/>
            <person name="Wang Q."/>
            <person name="Van de Peer Y."/>
            <person name="Marchal K."/>
            <person name="Chen J."/>
        </authorList>
    </citation>
    <scope>NUCLEOTIDE SEQUENCE [LARGE SCALE GENOMIC DNA]</scope>
    <source>
        <tissue evidence="1">Leaf</tissue>
    </source>
</reference>
<dbReference type="EMBL" id="DUZY01000007">
    <property type="protein sequence ID" value="DAD46226.1"/>
    <property type="molecule type" value="Genomic_DNA"/>
</dbReference>
<organism evidence="1 2">
    <name type="scientific">Nelumbo nucifera</name>
    <name type="common">Sacred lotus</name>
    <dbReference type="NCBI Taxonomy" id="4432"/>
    <lineage>
        <taxon>Eukaryota</taxon>
        <taxon>Viridiplantae</taxon>
        <taxon>Streptophyta</taxon>
        <taxon>Embryophyta</taxon>
        <taxon>Tracheophyta</taxon>
        <taxon>Spermatophyta</taxon>
        <taxon>Magnoliopsida</taxon>
        <taxon>Proteales</taxon>
        <taxon>Nelumbonaceae</taxon>
        <taxon>Nelumbo</taxon>
    </lineage>
</organism>
<evidence type="ECO:0000313" key="2">
    <source>
        <dbReference type="Proteomes" id="UP000607653"/>
    </source>
</evidence>
<name>A0A822ZTL8_NELNU</name>
<protein>
    <submittedName>
        <fullName evidence="1">Uncharacterized protein</fullName>
    </submittedName>
</protein>
<dbReference type="Proteomes" id="UP000607653">
    <property type="component" value="Unassembled WGS sequence"/>
</dbReference>
<keyword evidence="2" id="KW-1185">Reference proteome</keyword>
<gene>
    <name evidence="1" type="ORF">HUJ06_004456</name>
</gene>
<accession>A0A822ZTL8</accession>
<dbReference type="AlphaFoldDB" id="A0A822ZTL8"/>